<proteinExistence type="predicted"/>
<feature type="non-terminal residue" evidence="1">
    <location>
        <position position="98"/>
    </location>
</feature>
<keyword evidence="2" id="KW-1185">Reference proteome</keyword>
<dbReference type="AlphaFoldDB" id="A0A8J9Y3Y6"/>
<evidence type="ECO:0000313" key="2">
    <source>
        <dbReference type="Proteomes" id="UP000838878"/>
    </source>
</evidence>
<sequence>MSRATDNEGESQKLTVSDVQDSIRFERGRRVPRVGGSADLSSGNAHPGRSIRAATCALPSSSLPLGPRVFESPHDGSHRFVRLIIINCLLRKYILPYW</sequence>
<dbReference type="Proteomes" id="UP000838878">
    <property type="component" value="Chromosome 11"/>
</dbReference>
<protein>
    <submittedName>
        <fullName evidence="1">Uncharacterized protein</fullName>
    </submittedName>
</protein>
<name>A0A8J9Y3Y6_9NEOP</name>
<accession>A0A8J9Y3Y6</accession>
<evidence type="ECO:0000313" key="1">
    <source>
        <dbReference type="EMBL" id="CAH0716474.1"/>
    </source>
</evidence>
<dbReference type="EMBL" id="OV170231">
    <property type="protein sequence ID" value="CAH0716474.1"/>
    <property type="molecule type" value="Genomic_DNA"/>
</dbReference>
<organism evidence="1 2">
    <name type="scientific">Brenthis ino</name>
    <name type="common">lesser marbled fritillary</name>
    <dbReference type="NCBI Taxonomy" id="405034"/>
    <lineage>
        <taxon>Eukaryota</taxon>
        <taxon>Metazoa</taxon>
        <taxon>Ecdysozoa</taxon>
        <taxon>Arthropoda</taxon>
        <taxon>Hexapoda</taxon>
        <taxon>Insecta</taxon>
        <taxon>Pterygota</taxon>
        <taxon>Neoptera</taxon>
        <taxon>Endopterygota</taxon>
        <taxon>Lepidoptera</taxon>
        <taxon>Glossata</taxon>
        <taxon>Ditrysia</taxon>
        <taxon>Papilionoidea</taxon>
        <taxon>Nymphalidae</taxon>
        <taxon>Heliconiinae</taxon>
        <taxon>Argynnini</taxon>
        <taxon>Brenthis</taxon>
    </lineage>
</organism>
<reference evidence="1" key="1">
    <citation type="submission" date="2021-12" db="EMBL/GenBank/DDBJ databases">
        <authorList>
            <person name="Martin H S."/>
        </authorList>
    </citation>
    <scope>NUCLEOTIDE SEQUENCE</scope>
</reference>
<gene>
    <name evidence="1" type="ORF">BINO364_LOCUS3238</name>
</gene>